<sequence>MRNCNHQIFKIFLVFSFLVTLKLSAQQIKIYVKDAETGKNVSNAKVCLEGFEIPSIKMQYNKKEKYYYANEIPINYNTVMVYHKRYNEKGFQDVKGLPKEIIFKLNKPLKNYYDFVDNQGLNFNSSFPHNYYVEDPYKIVIRSTNQISFSEFKKRLFDFLEKKNIEVEPIDPFLEFHQRENSNKVSDPESKYSDDKGVSPNIYGYDQEDDCRKNVMDTPKINTSVLFFRKMNKKRFKRFNDPIIQKLEENKEFITHTVLYNKFNMLDNLTSSKISDSNPYKERDLANNKFNSTNKIDSSAIYFYNNSFPLFKLKNKNMYRGTQEANDGCIIHYTLLEKNNCNPIYIMDRFYSPPPCLLQNNETELNTLGSKNFTLYMGLGLGILDLYENYHLTINTKK</sequence>
<comment type="caution">
    <text evidence="3">The sequence shown here is derived from an EMBL/GenBank/DDBJ whole genome shotgun (WGS) entry which is preliminary data.</text>
</comment>
<accession>A0A420CMM6</accession>
<organism evidence="3 4">
    <name type="scientific">Epilithonimonas arachidiradicis</name>
    <dbReference type="NCBI Taxonomy" id="1617282"/>
    <lineage>
        <taxon>Bacteria</taxon>
        <taxon>Pseudomonadati</taxon>
        <taxon>Bacteroidota</taxon>
        <taxon>Flavobacteriia</taxon>
        <taxon>Flavobacteriales</taxon>
        <taxon>Weeksellaceae</taxon>
        <taxon>Chryseobacterium group</taxon>
        <taxon>Epilithonimonas</taxon>
    </lineage>
</organism>
<gene>
    <name evidence="3" type="ORF">BXY58_3312</name>
    <name evidence="2" type="ORF">GCM10007332_32790</name>
</gene>
<dbReference type="AlphaFoldDB" id="A0A420CMM6"/>
<reference evidence="2" key="4">
    <citation type="submission" date="2024-05" db="EMBL/GenBank/DDBJ databases">
        <authorList>
            <person name="Sun Q."/>
            <person name="Sedlacek I."/>
        </authorList>
    </citation>
    <scope>NUCLEOTIDE SEQUENCE</scope>
    <source>
        <strain evidence="2">CCM 8490</strain>
    </source>
</reference>
<keyword evidence="5" id="KW-1185">Reference proteome</keyword>
<evidence type="ECO:0000313" key="3">
    <source>
        <dbReference type="EMBL" id="RKE79653.1"/>
    </source>
</evidence>
<dbReference type="RefSeq" id="WP_120214839.1">
    <property type="nucleotide sequence ID" value="NZ_BMCW01000011.1"/>
</dbReference>
<dbReference type="EMBL" id="RAQH01000011">
    <property type="protein sequence ID" value="RKE79653.1"/>
    <property type="molecule type" value="Genomic_DNA"/>
</dbReference>
<evidence type="ECO:0000313" key="4">
    <source>
        <dbReference type="Proteomes" id="UP000285906"/>
    </source>
</evidence>
<dbReference type="Proteomes" id="UP000658202">
    <property type="component" value="Unassembled WGS sequence"/>
</dbReference>
<reference evidence="3 4" key="2">
    <citation type="submission" date="2018-09" db="EMBL/GenBank/DDBJ databases">
        <title>Genomic Encyclopedia of Archaeal and Bacterial Type Strains, Phase II (KMG-II): from individual species to whole genera.</title>
        <authorList>
            <person name="Goeker M."/>
        </authorList>
    </citation>
    <scope>NUCLEOTIDE SEQUENCE [LARGE SCALE GENOMIC DNA]</scope>
    <source>
        <strain evidence="3 4">DSM 27620</strain>
    </source>
</reference>
<proteinExistence type="predicted"/>
<evidence type="ECO:0000313" key="2">
    <source>
        <dbReference type="EMBL" id="GGG67398.1"/>
    </source>
</evidence>
<reference evidence="2" key="1">
    <citation type="journal article" date="2014" name="Int. J. Syst. Evol. Microbiol.">
        <title>Complete genome of a new Firmicutes species belonging to the dominant human colonic microbiota ('Ruminococcus bicirculans') reveals two chromosomes and a selective capacity to utilize plant glucans.</title>
        <authorList>
            <consortium name="NISC Comparative Sequencing Program"/>
            <person name="Wegmann U."/>
            <person name="Louis P."/>
            <person name="Goesmann A."/>
            <person name="Henrissat B."/>
            <person name="Duncan S.H."/>
            <person name="Flint H.J."/>
        </authorList>
    </citation>
    <scope>NUCLEOTIDE SEQUENCE</scope>
    <source>
        <strain evidence="2">CCM 8490</strain>
    </source>
</reference>
<dbReference type="OrthoDB" id="1375909at2"/>
<feature type="region of interest" description="Disordered" evidence="1">
    <location>
        <begin position="180"/>
        <end position="199"/>
    </location>
</feature>
<reference evidence="5" key="3">
    <citation type="journal article" date="2019" name="Int. J. Syst. Evol. Microbiol.">
        <title>The Global Catalogue of Microorganisms (GCM) 10K type strain sequencing project: providing services to taxonomists for standard genome sequencing and annotation.</title>
        <authorList>
            <consortium name="The Broad Institute Genomics Platform"/>
            <consortium name="The Broad Institute Genome Sequencing Center for Infectious Disease"/>
            <person name="Wu L."/>
            <person name="Ma J."/>
        </authorList>
    </citation>
    <scope>NUCLEOTIDE SEQUENCE [LARGE SCALE GENOMIC DNA]</scope>
    <source>
        <strain evidence="5">CCM 8490</strain>
    </source>
</reference>
<evidence type="ECO:0000256" key="1">
    <source>
        <dbReference type="SAM" id="MobiDB-lite"/>
    </source>
</evidence>
<evidence type="ECO:0000313" key="5">
    <source>
        <dbReference type="Proteomes" id="UP000658202"/>
    </source>
</evidence>
<dbReference type="EMBL" id="BMCW01000011">
    <property type="protein sequence ID" value="GGG67398.1"/>
    <property type="molecule type" value="Genomic_DNA"/>
</dbReference>
<name>A0A420CMM6_9FLAO</name>
<protein>
    <submittedName>
        <fullName evidence="3">Uncharacterized protein</fullName>
    </submittedName>
</protein>
<feature type="compositionally biased region" description="Basic and acidic residues" evidence="1">
    <location>
        <begin position="180"/>
        <end position="197"/>
    </location>
</feature>
<dbReference type="Proteomes" id="UP000285906">
    <property type="component" value="Unassembled WGS sequence"/>
</dbReference>